<keyword evidence="1" id="KW-0472">Membrane</keyword>
<keyword evidence="1" id="KW-0812">Transmembrane</keyword>
<feature type="transmembrane region" description="Helical" evidence="1">
    <location>
        <begin position="450"/>
        <end position="471"/>
    </location>
</feature>
<dbReference type="Proteomes" id="UP000193944">
    <property type="component" value="Unassembled WGS sequence"/>
</dbReference>
<feature type="transmembrane region" description="Helical" evidence="1">
    <location>
        <begin position="565"/>
        <end position="592"/>
    </location>
</feature>
<dbReference type="OrthoDB" id="2157358at2759"/>
<keyword evidence="1" id="KW-1133">Transmembrane helix</keyword>
<dbReference type="Gene3D" id="3.40.190.10">
    <property type="entry name" value="Periplasmic binding protein-like II"/>
    <property type="match status" value="2"/>
</dbReference>
<protein>
    <submittedName>
        <fullName evidence="3">Periplasmic binding protein-like II</fullName>
    </submittedName>
</protein>
<keyword evidence="2" id="KW-0732">Signal</keyword>
<accession>A0A1Y1WYD9</accession>
<name>A0A1Y1WYD9_9FUNG</name>
<evidence type="ECO:0000256" key="2">
    <source>
        <dbReference type="SAM" id="SignalP"/>
    </source>
</evidence>
<evidence type="ECO:0000313" key="4">
    <source>
        <dbReference type="Proteomes" id="UP000193944"/>
    </source>
</evidence>
<feature type="transmembrane region" description="Helical" evidence="1">
    <location>
        <begin position="417"/>
        <end position="438"/>
    </location>
</feature>
<reference evidence="3 4" key="2">
    <citation type="submission" date="2016-08" db="EMBL/GenBank/DDBJ databases">
        <title>Pervasive Adenine N6-methylation of Active Genes in Fungi.</title>
        <authorList>
            <consortium name="DOE Joint Genome Institute"/>
            <person name="Mondo S.J."/>
            <person name="Dannebaum R.O."/>
            <person name="Kuo R.C."/>
            <person name="Labutti K."/>
            <person name="Haridas S."/>
            <person name="Kuo A."/>
            <person name="Salamov A."/>
            <person name="Ahrendt S.R."/>
            <person name="Lipzen A."/>
            <person name="Sullivan W."/>
            <person name="Andreopoulos W.B."/>
            <person name="Clum A."/>
            <person name="Lindquist E."/>
            <person name="Daum C."/>
            <person name="Ramamoorthy G.K."/>
            <person name="Gryganskyi A."/>
            <person name="Culley D."/>
            <person name="Magnuson J.K."/>
            <person name="James T.Y."/>
            <person name="O'Malley M.A."/>
            <person name="Stajich J.E."/>
            <person name="Spatafora J.W."/>
            <person name="Visel A."/>
            <person name="Grigoriev I.V."/>
        </authorList>
    </citation>
    <scope>NUCLEOTIDE SEQUENCE [LARGE SCALE GENOMIC DNA]</scope>
    <source>
        <strain evidence="3 4">S4</strain>
    </source>
</reference>
<dbReference type="EMBL" id="MCFG01000205">
    <property type="protein sequence ID" value="ORX78587.1"/>
    <property type="molecule type" value="Genomic_DNA"/>
</dbReference>
<dbReference type="InterPro" id="IPR006059">
    <property type="entry name" value="SBP"/>
</dbReference>
<sequence length="740" mass="85940">MIFKNTLIFLILLGTVYGVTINLSAFSYGPEDPYYEAITNDFNEYAKEKNLNITLTRMVLSSQNTSVVTNNYASTVESWLKKRNTEYDIFTMNTIYTSRFAKHSADLKKYISKNVIDSYSKGVASKIGYYNDKLVGLPLYIDIGMLYSNKRLLNKYNQTIPKTWDELISSAKYIMEKEYQNENYDIIGYIANMSDGETSICSSLEFIYSFRDSIESEMPEYRSEEALRAFKKIIEIKNKISSDSSFLISSSKVGSTCKSDNVIFAKVWYGNNTKYYSSQIPGEKEGISASCVGGRNLIINNYISEEKKIASGKVIEYILSKKIQIKYLLEHKMLSGLEDVYYDEEYCSLRDCEPFRNLQFISRPSPYFISYDEYSVKYRTILKNFLYKNGTAEEALKKLDYMFSIYDIENNSTFGKVIVSMTSLVIFIFFSTYFLTFSKKFKNYINKFDSIFWASILLGLCVYLSQNYFVIGELTEYKCKARIISILFGITLFYTPILIYEIINFPENNKYSEYVQKKKNLILSSFIIVDLFLMLLIFLLSTYQIDTKVIENGMNYKTCSLIKDIHISYIIISALIKFIIILATILLTFLEWNVNIVRMDIHNISYVLYSNTIALFIYIVLLLIKNKTIYLYYSNIIFYSFLSTLISYLIIIWLRAYQEYQYISNKDDIKIKKRNNSVQKTNNSLKKSGVLSKMIDYHYSQGSSSKLVIDNDKNSQFSTQPEIILDTSLMKSGNLTDIYG</sequence>
<dbReference type="InterPro" id="IPR050490">
    <property type="entry name" value="Bact_solute-bd_prot1"/>
</dbReference>
<gene>
    <name evidence="3" type="ORF">BCR32DRAFT_294966</name>
</gene>
<feature type="transmembrane region" description="Helical" evidence="1">
    <location>
        <begin position="521"/>
        <end position="545"/>
    </location>
</feature>
<feature type="transmembrane region" description="Helical" evidence="1">
    <location>
        <begin position="604"/>
        <end position="624"/>
    </location>
</feature>
<dbReference type="SUPFAM" id="SSF53850">
    <property type="entry name" value="Periplasmic binding protein-like II"/>
    <property type="match status" value="1"/>
</dbReference>
<feature type="chain" id="PRO_5012892200" evidence="2">
    <location>
        <begin position="19"/>
        <end position="740"/>
    </location>
</feature>
<evidence type="ECO:0000313" key="3">
    <source>
        <dbReference type="EMBL" id="ORX78587.1"/>
    </source>
</evidence>
<feature type="transmembrane region" description="Helical" evidence="1">
    <location>
        <begin position="483"/>
        <end position="500"/>
    </location>
</feature>
<dbReference type="PANTHER" id="PTHR43649">
    <property type="entry name" value="ARABINOSE-BINDING PROTEIN-RELATED"/>
    <property type="match status" value="1"/>
</dbReference>
<dbReference type="AlphaFoldDB" id="A0A1Y1WYD9"/>
<organism evidence="3 4">
    <name type="scientific">Anaeromyces robustus</name>
    <dbReference type="NCBI Taxonomy" id="1754192"/>
    <lineage>
        <taxon>Eukaryota</taxon>
        <taxon>Fungi</taxon>
        <taxon>Fungi incertae sedis</taxon>
        <taxon>Chytridiomycota</taxon>
        <taxon>Chytridiomycota incertae sedis</taxon>
        <taxon>Neocallimastigomycetes</taxon>
        <taxon>Neocallimastigales</taxon>
        <taxon>Neocallimastigaceae</taxon>
        <taxon>Anaeromyces</taxon>
    </lineage>
</organism>
<feature type="transmembrane region" description="Helical" evidence="1">
    <location>
        <begin position="636"/>
        <end position="656"/>
    </location>
</feature>
<dbReference type="Pfam" id="PF01547">
    <property type="entry name" value="SBP_bac_1"/>
    <property type="match status" value="1"/>
</dbReference>
<evidence type="ECO:0000256" key="1">
    <source>
        <dbReference type="SAM" id="Phobius"/>
    </source>
</evidence>
<keyword evidence="4" id="KW-1185">Reference proteome</keyword>
<feature type="signal peptide" evidence="2">
    <location>
        <begin position="1"/>
        <end position="18"/>
    </location>
</feature>
<proteinExistence type="predicted"/>
<reference evidence="3 4" key="1">
    <citation type="submission" date="2016-08" db="EMBL/GenBank/DDBJ databases">
        <title>A Parts List for Fungal Cellulosomes Revealed by Comparative Genomics.</title>
        <authorList>
            <consortium name="DOE Joint Genome Institute"/>
            <person name="Haitjema C.H."/>
            <person name="Gilmore S.P."/>
            <person name="Henske J.K."/>
            <person name="Solomon K.V."/>
            <person name="De Groot R."/>
            <person name="Kuo A."/>
            <person name="Mondo S.J."/>
            <person name="Salamov A.A."/>
            <person name="Labutti K."/>
            <person name="Zhao Z."/>
            <person name="Chiniquy J."/>
            <person name="Barry K."/>
            <person name="Brewer H.M."/>
            <person name="Purvine S.O."/>
            <person name="Wright A.T."/>
            <person name="Boxma B."/>
            <person name="Van Alen T."/>
            <person name="Hackstein J.H."/>
            <person name="Baker S.E."/>
            <person name="Grigoriev I.V."/>
            <person name="O'Malley M.A."/>
        </authorList>
    </citation>
    <scope>NUCLEOTIDE SEQUENCE [LARGE SCALE GENOMIC DNA]</scope>
    <source>
        <strain evidence="3 4">S4</strain>
    </source>
</reference>
<comment type="caution">
    <text evidence="3">The sequence shown here is derived from an EMBL/GenBank/DDBJ whole genome shotgun (WGS) entry which is preliminary data.</text>
</comment>
<dbReference type="PANTHER" id="PTHR43649:SF12">
    <property type="entry name" value="DIACETYLCHITOBIOSE BINDING PROTEIN DASA"/>
    <property type="match status" value="1"/>
</dbReference>